<comment type="caution">
    <text evidence="8">The sequence shown here is derived from an EMBL/GenBank/DDBJ whole genome shotgun (WGS) entry which is preliminary data.</text>
</comment>
<dbReference type="Proteomes" id="UP000541444">
    <property type="component" value="Unassembled WGS sequence"/>
</dbReference>
<evidence type="ECO:0000313" key="9">
    <source>
        <dbReference type="Proteomes" id="UP000541444"/>
    </source>
</evidence>
<evidence type="ECO:0000256" key="2">
    <source>
        <dbReference type="ARBA" id="ARBA00008320"/>
    </source>
</evidence>
<comment type="function">
    <text evidence="6">Substrate-binding subunit of tRNA (adenine-N1-)-methyltransferase, which catalyzes the formation of N1-methyladenine at position 58 (m1A58) in initiator methionyl-tRNA.</text>
</comment>
<gene>
    <name evidence="8" type="ORF">GIB67_005382</name>
</gene>
<comment type="subunit">
    <text evidence="6">Heterotetramer.</text>
</comment>
<keyword evidence="9" id="KW-1185">Reference proteome</keyword>
<comment type="similarity">
    <text evidence="2 6">Belongs to the TRM6/GCD10 family.</text>
</comment>
<evidence type="ECO:0000256" key="5">
    <source>
        <dbReference type="ARBA" id="ARBA00023242"/>
    </source>
</evidence>
<dbReference type="EMBL" id="JACGCM010000786">
    <property type="protein sequence ID" value="KAF6166520.1"/>
    <property type="molecule type" value="Genomic_DNA"/>
</dbReference>
<organism evidence="8 9">
    <name type="scientific">Kingdonia uniflora</name>
    <dbReference type="NCBI Taxonomy" id="39325"/>
    <lineage>
        <taxon>Eukaryota</taxon>
        <taxon>Viridiplantae</taxon>
        <taxon>Streptophyta</taxon>
        <taxon>Embryophyta</taxon>
        <taxon>Tracheophyta</taxon>
        <taxon>Spermatophyta</taxon>
        <taxon>Magnoliopsida</taxon>
        <taxon>Ranunculales</taxon>
        <taxon>Circaeasteraceae</taxon>
        <taxon>Kingdonia</taxon>
    </lineage>
</organism>
<dbReference type="PANTHER" id="PTHR12945">
    <property type="entry name" value="TRANSLATION INITIATION FACTOR EIF3-RELATED"/>
    <property type="match status" value="1"/>
</dbReference>
<feature type="region of interest" description="Disordered" evidence="7">
    <location>
        <begin position="85"/>
        <end position="104"/>
    </location>
</feature>
<dbReference type="PANTHER" id="PTHR12945:SF0">
    <property type="entry name" value="TRNA (ADENINE(58)-N(1))-METHYLTRANSFERASE NON-CATALYTIC SUBUNIT TRM6"/>
    <property type="match status" value="1"/>
</dbReference>
<sequence>MKMGEISSAEIQNPRITWEGCSVLLDINDGDRLVFARLNPAATLKIGDKNFSLQPLIGCPFGSLFQVETGSKGALLSRVFTTNEDDNNVQQKSENQRGDESKDNRALIDNNTAQTLSGEAINVLRREGATGDQIVEALIANSLTFENKTVFSQEKYRLKKQKKYAPKVLLRRPFARSICEAYFKKYPARIGFLRVDTLSLLLSMANVSASSDVLIVDMVGGLLTGAVAERLGGTGFICNTYIGAKPYSMDIVRIFNFNSKICSRLTGVTTCTEVMGRGDCSIRLRVRRGGRLIEVVGELLRLREVVDERSILRSSLSDLCSRPSENVQQQEYVQETGSVSSNGSLPTSDDNIIGQEVSMQEIDALPSTKACKSTKPGEKATLETMNLWKANGFSSLIIAAPELDTWTIVQELLPLLAYSAPFAIYHQYLQPLATCMHNLQGAKMALSLQISEPWLREYQVLPSRTHPCMQMSAFGGYILTGTKICNN</sequence>
<protein>
    <recommendedName>
        <fullName evidence="3 6">tRNA (adenine(58)-N(1))-methyltransferase non-catalytic subunit TRM6</fullName>
    </recommendedName>
</protein>
<dbReference type="GO" id="GO:0005634">
    <property type="term" value="C:nucleus"/>
    <property type="evidence" value="ECO:0007669"/>
    <property type="project" value="UniProtKB-SubCell"/>
</dbReference>
<dbReference type="AlphaFoldDB" id="A0A7J7NHN6"/>
<keyword evidence="4 6" id="KW-0819">tRNA processing</keyword>
<dbReference type="Pfam" id="PF04189">
    <property type="entry name" value="Gcd10p"/>
    <property type="match status" value="1"/>
</dbReference>
<dbReference type="GO" id="GO:0031515">
    <property type="term" value="C:tRNA (m1A) methyltransferase complex"/>
    <property type="evidence" value="ECO:0007669"/>
    <property type="project" value="UniProtKB-UniRule"/>
</dbReference>
<accession>A0A7J7NHN6</accession>
<dbReference type="PIRSF" id="PIRSF038170">
    <property type="entry name" value="tRNA_m1A_mtfrase"/>
    <property type="match status" value="1"/>
</dbReference>
<reference evidence="8 9" key="1">
    <citation type="journal article" date="2020" name="IScience">
        <title>Genome Sequencing of the Endangered Kingdonia uniflora (Circaeasteraceae, Ranunculales) Reveals Potential Mechanisms of Evolutionary Specialization.</title>
        <authorList>
            <person name="Sun Y."/>
            <person name="Deng T."/>
            <person name="Zhang A."/>
            <person name="Moore M.J."/>
            <person name="Landis J.B."/>
            <person name="Lin N."/>
            <person name="Zhang H."/>
            <person name="Zhang X."/>
            <person name="Huang J."/>
            <person name="Zhang X."/>
            <person name="Sun H."/>
            <person name="Wang H."/>
        </authorList>
    </citation>
    <scope>NUCLEOTIDE SEQUENCE [LARGE SCALE GENOMIC DNA]</scope>
    <source>
        <strain evidence="8">TB1705</strain>
        <tissue evidence="8">Leaf</tissue>
    </source>
</reference>
<evidence type="ECO:0000256" key="4">
    <source>
        <dbReference type="ARBA" id="ARBA00022694"/>
    </source>
</evidence>
<dbReference type="InterPro" id="IPR017423">
    <property type="entry name" value="TRM6"/>
</dbReference>
<keyword evidence="5 6" id="KW-0539">Nucleus</keyword>
<evidence type="ECO:0000256" key="7">
    <source>
        <dbReference type="SAM" id="MobiDB-lite"/>
    </source>
</evidence>
<comment type="subcellular location">
    <subcellularLocation>
        <location evidence="1 6">Nucleus</location>
    </subcellularLocation>
</comment>
<feature type="compositionally biased region" description="Basic and acidic residues" evidence="7">
    <location>
        <begin position="94"/>
        <end position="104"/>
    </location>
</feature>
<dbReference type="OrthoDB" id="10254665at2759"/>
<proteinExistence type="inferred from homology"/>
<evidence type="ECO:0000256" key="6">
    <source>
        <dbReference type="PIRNR" id="PIRNR038170"/>
    </source>
</evidence>
<name>A0A7J7NHN6_9MAGN</name>
<dbReference type="GO" id="GO:0030488">
    <property type="term" value="P:tRNA methylation"/>
    <property type="evidence" value="ECO:0007669"/>
    <property type="project" value="InterPro"/>
</dbReference>
<evidence type="ECO:0000256" key="1">
    <source>
        <dbReference type="ARBA" id="ARBA00004123"/>
    </source>
</evidence>
<evidence type="ECO:0000313" key="8">
    <source>
        <dbReference type="EMBL" id="KAF6166520.1"/>
    </source>
</evidence>
<evidence type="ECO:0000256" key="3">
    <source>
        <dbReference type="ARBA" id="ARBA00021704"/>
    </source>
</evidence>